<dbReference type="PANTHER" id="PTHR12277">
    <property type="entry name" value="ALPHA/BETA HYDROLASE DOMAIN-CONTAINING PROTEIN"/>
    <property type="match status" value="1"/>
</dbReference>
<evidence type="ECO:0000259" key="1">
    <source>
        <dbReference type="Pfam" id="PF00561"/>
    </source>
</evidence>
<dbReference type="PANTHER" id="PTHR12277:SF81">
    <property type="entry name" value="PROTEIN ABHD13"/>
    <property type="match status" value="1"/>
</dbReference>
<protein>
    <submittedName>
        <fullName evidence="2">Alpha/beta hydrolase family protein</fullName>
    </submittedName>
</protein>
<evidence type="ECO:0000313" key="2">
    <source>
        <dbReference type="EMBL" id="PRQ06464.1"/>
    </source>
</evidence>
<dbReference type="Gene3D" id="3.40.50.1820">
    <property type="entry name" value="alpha/beta hydrolase"/>
    <property type="match status" value="1"/>
</dbReference>
<dbReference type="RefSeq" id="WP_106090752.1">
    <property type="nucleotide sequence ID" value="NZ_PVNL01000074.1"/>
</dbReference>
<keyword evidence="2" id="KW-0378">Hydrolase</keyword>
<feature type="domain" description="AB hydrolase-1" evidence="1">
    <location>
        <begin position="49"/>
        <end position="146"/>
    </location>
</feature>
<dbReference type="SUPFAM" id="SSF53474">
    <property type="entry name" value="alpha/beta-Hydrolases"/>
    <property type="match status" value="1"/>
</dbReference>
<dbReference type="EMBL" id="PVNL01000074">
    <property type="protein sequence ID" value="PRQ06464.1"/>
    <property type="molecule type" value="Genomic_DNA"/>
</dbReference>
<dbReference type="OrthoDB" id="9777090at2"/>
<dbReference type="GO" id="GO:0016787">
    <property type="term" value="F:hydrolase activity"/>
    <property type="evidence" value="ECO:0007669"/>
    <property type="project" value="UniProtKB-KW"/>
</dbReference>
<proteinExistence type="predicted"/>
<name>A0A2S9YN05_9BACT</name>
<dbReference type="Proteomes" id="UP000238823">
    <property type="component" value="Unassembled WGS sequence"/>
</dbReference>
<evidence type="ECO:0000313" key="3">
    <source>
        <dbReference type="Proteomes" id="UP000238823"/>
    </source>
</evidence>
<dbReference type="InterPro" id="IPR029058">
    <property type="entry name" value="AB_hydrolase_fold"/>
</dbReference>
<organism evidence="2 3">
    <name type="scientific">Enhygromyxa salina</name>
    <dbReference type="NCBI Taxonomy" id="215803"/>
    <lineage>
        <taxon>Bacteria</taxon>
        <taxon>Pseudomonadati</taxon>
        <taxon>Myxococcota</taxon>
        <taxon>Polyangia</taxon>
        <taxon>Nannocystales</taxon>
        <taxon>Nannocystaceae</taxon>
        <taxon>Enhygromyxa</taxon>
    </lineage>
</organism>
<comment type="caution">
    <text evidence="2">The sequence shown here is derived from an EMBL/GenBank/DDBJ whole genome shotgun (WGS) entry which is preliminary data.</text>
</comment>
<sequence>MTPKEILDHPVVAARYFFPRRARLPDPFVVLHNGVALHCYRSATHERGPWLLHFHGNGEVVLDWLPGFTPGLVDAGLNVVLGEYRGYGGSSGSPALASMLDDALAITDALGVDPGALVVYGRSVGSIYALHVAAHRAVAGLVIESGIADVGECLARRLRAEELGVDDAQLRAAVDAVLDHRAKLQAFAGPVLVLHARADVLVRPEHAVQLAKWAGARARLHLFERGNHNTIHAFNADEIIERVAGFVHDVTRCGGGA</sequence>
<reference evidence="2 3" key="1">
    <citation type="submission" date="2018-03" db="EMBL/GenBank/DDBJ databases">
        <title>Draft Genome Sequences of the Obligatory Marine Myxobacteria Enhygromyxa salina SWB007.</title>
        <authorList>
            <person name="Poehlein A."/>
            <person name="Moghaddam J.A."/>
            <person name="Harms H."/>
            <person name="Alanjari M."/>
            <person name="Koenig G.M."/>
            <person name="Daniel R."/>
            <person name="Schaeberle T.F."/>
        </authorList>
    </citation>
    <scope>NUCLEOTIDE SEQUENCE [LARGE SCALE GENOMIC DNA]</scope>
    <source>
        <strain evidence="2 3">SWB007</strain>
    </source>
</reference>
<dbReference type="AlphaFoldDB" id="A0A2S9YN05"/>
<dbReference type="Pfam" id="PF00561">
    <property type="entry name" value="Abhydrolase_1"/>
    <property type="match status" value="1"/>
</dbReference>
<dbReference type="InterPro" id="IPR000073">
    <property type="entry name" value="AB_hydrolase_1"/>
</dbReference>
<gene>
    <name evidence="2" type="ORF">ENSA7_37830</name>
</gene>
<accession>A0A2S9YN05</accession>